<dbReference type="EMBL" id="SRYA01000004">
    <property type="protein sequence ID" value="TGY97781.1"/>
    <property type="molecule type" value="Genomic_DNA"/>
</dbReference>
<sequence length="356" mass="39032">MGNLKTNRSVGLYVALTILMNFLPMILAVVIGKRLLSNSSGLAVSALGLGGGSLQSMLTDILAFLIFAWVFAVAYFIYILVLFWGVCRDMNSICGRYGLGNSMNYILVMLLSAVTLNIYYIFWSNQQGKRLKEAEGHYQRQVKGTGISHLVFALLGSVPVWVSAFFVYKLRTDPFYLMAHAGFIAGVSIAGFFLGFLDMLNRAYFIKDVNILAEAYNGQGTWEENGSRQAGEEYTMPVDDLTPDAAQAWKSKDAGMQGGYLVGCKGEYQGASIPIEGELLIGRDETSCQVVIKRQDISRKHCTIRYNGEGSYTVTDCSSNGVYDKEGNAFPKNVPVVCGFGTVLVIAKSGNEFLLK</sequence>
<comment type="caution">
    <text evidence="1">The sequence shown here is derived from an EMBL/GenBank/DDBJ whole genome shotgun (WGS) entry which is preliminary data.</text>
</comment>
<proteinExistence type="predicted"/>
<accession>A0AC61S1C1</accession>
<protein>
    <submittedName>
        <fullName evidence="1">FHA domain-containing protein</fullName>
    </submittedName>
</protein>
<dbReference type="Proteomes" id="UP000304953">
    <property type="component" value="Unassembled WGS sequence"/>
</dbReference>
<name>A0AC61S1C1_9FIRM</name>
<gene>
    <name evidence="1" type="ORF">E5329_02695</name>
</gene>
<keyword evidence="2" id="KW-1185">Reference proteome</keyword>
<reference evidence="1" key="1">
    <citation type="submission" date="2019-04" db="EMBL/GenBank/DDBJ databases">
        <title>Microbes associate with the intestines of laboratory mice.</title>
        <authorList>
            <person name="Navarre W."/>
            <person name="Wong E."/>
            <person name="Huang K."/>
            <person name="Tropini C."/>
            <person name="Ng K."/>
            <person name="Yu B."/>
        </authorList>
    </citation>
    <scope>NUCLEOTIDE SEQUENCE</scope>
    <source>
        <strain evidence="1">NM01_1-7b</strain>
    </source>
</reference>
<evidence type="ECO:0000313" key="2">
    <source>
        <dbReference type="Proteomes" id="UP000304953"/>
    </source>
</evidence>
<evidence type="ECO:0000313" key="1">
    <source>
        <dbReference type="EMBL" id="TGY97781.1"/>
    </source>
</evidence>
<organism evidence="1 2">
    <name type="scientific">Petralouisia muris</name>
    <dbReference type="NCBI Taxonomy" id="3032872"/>
    <lineage>
        <taxon>Bacteria</taxon>
        <taxon>Bacillati</taxon>
        <taxon>Bacillota</taxon>
        <taxon>Clostridia</taxon>
        <taxon>Lachnospirales</taxon>
        <taxon>Lachnospiraceae</taxon>
        <taxon>Petralouisia</taxon>
    </lineage>
</organism>